<feature type="domain" description="Mandelate racemase/muconate lactonizing enzyme C-terminal" evidence="4">
    <location>
        <begin position="155"/>
        <end position="253"/>
    </location>
</feature>
<proteinExistence type="predicted"/>
<dbReference type="InterPro" id="IPR013341">
    <property type="entry name" value="Mandelate_racemase_N_dom"/>
</dbReference>
<evidence type="ECO:0000313" key="6">
    <source>
        <dbReference type="Proteomes" id="UP001369736"/>
    </source>
</evidence>
<reference evidence="5 6" key="1">
    <citation type="submission" date="2024-03" db="EMBL/GenBank/DDBJ databases">
        <title>Actinomycetospora sp. OC33-EN07, a novel actinomycete isolated from wild orchid (Aerides multiflora).</title>
        <authorList>
            <person name="Suriyachadkun C."/>
        </authorList>
    </citation>
    <scope>NUCLEOTIDE SEQUENCE [LARGE SCALE GENOMIC DNA]</scope>
    <source>
        <strain evidence="5 6">OC33-EN07</strain>
    </source>
</reference>
<evidence type="ECO:0000259" key="4">
    <source>
        <dbReference type="SMART" id="SM00922"/>
    </source>
</evidence>
<dbReference type="Gene3D" id="3.20.20.120">
    <property type="entry name" value="Enolase-like C-terminal domain"/>
    <property type="match status" value="1"/>
</dbReference>
<gene>
    <name evidence="5" type="ORF">WCD58_26775</name>
</gene>
<keyword evidence="6" id="KW-1185">Reference proteome</keyword>
<comment type="caution">
    <text evidence="5">The sequence shown here is derived from an EMBL/GenBank/DDBJ whole genome shotgun (WGS) entry which is preliminary data.</text>
</comment>
<dbReference type="Proteomes" id="UP001369736">
    <property type="component" value="Unassembled WGS sequence"/>
</dbReference>
<dbReference type="InterPro" id="IPR046945">
    <property type="entry name" value="RHMD-like"/>
</dbReference>
<organism evidence="5 6">
    <name type="scientific">Actinomycetospora flava</name>
    <dbReference type="NCBI Taxonomy" id="3129232"/>
    <lineage>
        <taxon>Bacteria</taxon>
        <taxon>Bacillati</taxon>
        <taxon>Actinomycetota</taxon>
        <taxon>Actinomycetes</taxon>
        <taxon>Pseudonocardiales</taxon>
        <taxon>Pseudonocardiaceae</taxon>
        <taxon>Actinomycetospora</taxon>
    </lineage>
</organism>
<dbReference type="Pfam" id="PF02746">
    <property type="entry name" value="MR_MLE_N"/>
    <property type="match status" value="1"/>
</dbReference>
<sequence>MSPAAASHAPPPTVAGVRTRTVLVPFARPLATKVGYFERWPLVLIDLDTVDGPTGHAYLAPYRPEAAAALRVLVDDLGDKLTGAPATPRAVATVAGGLRALAGEQGLALAAQAGLDMAAWDVVAKDAGRPLAHVLGGELAPVPAYNSNGLGLNDPDTLATETAELIAEGGFSALKVRVGRDRPDDDLRAIRTVREAAGPDATLVADYNQGLDLAAAIPRCAQLDGEGLAWIEEPLRYDDLDGHARLARDTTTPIMLGENFYGPKTLLEAVHHGACDLVMPDLMRIGGVTGWLAAAAMADATRVPMSSHLYPEISSHLMAVTPTGAWLEWQDWAHPILADPFPVRDGHVHPPNVPGNGLAWDEAAVARHLVAP</sequence>
<dbReference type="EMBL" id="JBBEGM010000013">
    <property type="protein sequence ID" value="MEJ2864790.1"/>
    <property type="molecule type" value="Genomic_DNA"/>
</dbReference>
<dbReference type="Pfam" id="PF13378">
    <property type="entry name" value="MR_MLE_C"/>
    <property type="match status" value="1"/>
</dbReference>
<accession>A0ABU8MBQ6</accession>
<dbReference type="SFLD" id="SFLDG00179">
    <property type="entry name" value="mandelate_racemase"/>
    <property type="match status" value="1"/>
</dbReference>
<evidence type="ECO:0000313" key="5">
    <source>
        <dbReference type="EMBL" id="MEJ2864790.1"/>
    </source>
</evidence>
<keyword evidence="2" id="KW-0479">Metal-binding</keyword>
<dbReference type="InterPro" id="IPR018110">
    <property type="entry name" value="Mandel_Rmase/mucon_lact_enz_CS"/>
</dbReference>
<keyword evidence="3" id="KW-0460">Magnesium</keyword>
<dbReference type="SUPFAM" id="SSF51604">
    <property type="entry name" value="Enolase C-terminal domain-like"/>
    <property type="match status" value="1"/>
</dbReference>
<evidence type="ECO:0000256" key="2">
    <source>
        <dbReference type="ARBA" id="ARBA00022723"/>
    </source>
</evidence>
<dbReference type="InterPro" id="IPR029065">
    <property type="entry name" value="Enolase_C-like"/>
</dbReference>
<name>A0ABU8MBQ6_9PSEU</name>
<dbReference type="PANTHER" id="PTHR13794">
    <property type="entry name" value="ENOLASE SUPERFAMILY, MANDELATE RACEMASE"/>
    <property type="match status" value="1"/>
</dbReference>
<dbReference type="PROSITE" id="PS00909">
    <property type="entry name" value="MR_MLE_2"/>
    <property type="match status" value="1"/>
</dbReference>
<dbReference type="RefSeq" id="WP_337706156.1">
    <property type="nucleotide sequence ID" value="NZ_JBBEGM010000013.1"/>
</dbReference>
<protein>
    <submittedName>
        <fullName evidence="5">Enolase C-terminal domain-like protein</fullName>
    </submittedName>
</protein>
<dbReference type="Gene3D" id="3.30.390.10">
    <property type="entry name" value="Enolase-like, N-terminal domain"/>
    <property type="match status" value="1"/>
</dbReference>
<dbReference type="SFLD" id="SFLDS00001">
    <property type="entry name" value="Enolase"/>
    <property type="match status" value="1"/>
</dbReference>
<dbReference type="PANTHER" id="PTHR13794:SF58">
    <property type="entry name" value="MITOCHONDRIAL ENOLASE SUPERFAMILY MEMBER 1"/>
    <property type="match status" value="1"/>
</dbReference>
<evidence type="ECO:0000256" key="1">
    <source>
        <dbReference type="ARBA" id="ARBA00001946"/>
    </source>
</evidence>
<dbReference type="SUPFAM" id="SSF54826">
    <property type="entry name" value="Enolase N-terminal domain-like"/>
    <property type="match status" value="1"/>
</dbReference>
<dbReference type="InterPro" id="IPR036849">
    <property type="entry name" value="Enolase-like_C_sf"/>
</dbReference>
<dbReference type="SMART" id="SM00922">
    <property type="entry name" value="MR_MLE"/>
    <property type="match status" value="1"/>
</dbReference>
<dbReference type="InterPro" id="IPR013342">
    <property type="entry name" value="Mandelate_racemase_C"/>
</dbReference>
<comment type="cofactor">
    <cofactor evidence="1">
        <name>Mg(2+)</name>
        <dbReference type="ChEBI" id="CHEBI:18420"/>
    </cofactor>
</comment>
<evidence type="ECO:0000256" key="3">
    <source>
        <dbReference type="ARBA" id="ARBA00022842"/>
    </source>
</evidence>
<dbReference type="InterPro" id="IPR029017">
    <property type="entry name" value="Enolase-like_N"/>
</dbReference>